<keyword evidence="3" id="KW-1185">Reference proteome</keyword>
<dbReference type="STRING" id="4999.A0A1Y1U7X8"/>
<dbReference type="PANTHER" id="PTHR12072">
    <property type="entry name" value="CWF19, CELL CYCLE CONTROL PROTEIN"/>
    <property type="match status" value="1"/>
</dbReference>
<evidence type="ECO:0000313" key="3">
    <source>
        <dbReference type="Proteomes" id="UP000193218"/>
    </source>
</evidence>
<name>A0A1Y1U7X8_9TREE</name>
<protein>
    <submittedName>
        <fullName evidence="2">Uncharacterized protein</fullName>
    </submittedName>
</protein>
<dbReference type="InParanoid" id="A0A1Y1U7X8"/>
<dbReference type="GO" id="GO:0000398">
    <property type="term" value="P:mRNA splicing, via spliceosome"/>
    <property type="evidence" value="ECO:0007669"/>
    <property type="project" value="TreeGrafter"/>
</dbReference>
<proteinExistence type="predicted"/>
<reference evidence="2 3" key="1">
    <citation type="submission" date="2017-03" db="EMBL/GenBank/DDBJ databases">
        <title>Widespread Adenine N6-methylation of Active Genes in Fungi.</title>
        <authorList>
            <consortium name="DOE Joint Genome Institute"/>
            <person name="Mondo S.J."/>
            <person name="Dannebaum R.O."/>
            <person name="Kuo R.C."/>
            <person name="Louie K.B."/>
            <person name="Bewick A.J."/>
            <person name="Labutti K."/>
            <person name="Haridas S."/>
            <person name="Kuo A."/>
            <person name="Salamov A."/>
            <person name="Ahrendt S.R."/>
            <person name="Lau R."/>
            <person name="Bowen B.P."/>
            <person name="Lipzen A."/>
            <person name="Sullivan W."/>
            <person name="Andreopoulos W.B."/>
            <person name="Clum A."/>
            <person name="Lindquist E."/>
            <person name="Daum C."/>
            <person name="Northen T.R."/>
            <person name="Ramamoorthy G."/>
            <person name="Schmitz R.J."/>
            <person name="Gryganskyi A."/>
            <person name="Culley D."/>
            <person name="Magnuson J."/>
            <person name="James T.Y."/>
            <person name="O'Malley M.A."/>
            <person name="Stajich J.E."/>
            <person name="Spatafora J.W."/>
            <person name="Visel A."/>
            <person name="Grigoriev I.V."/>
        </authorList>
    </citation>
    <scope>NUCLEOTIDE SEQUENCE [LARGE SCALE GENOMIC DNA]</scope>
    <source>
        <strain evidence="2 3">NRRL Y-17943</strain>
    </source>
</reference>
<evidence type="ECO:0000256" key="1">
    <source>
        <dbReference type="SAM" id="MobiDB-lite"/>
    </source>
</evidence>
<accession>A0A1Y1U7X8</accession>
<dbReference type="GeneID" id="33558728"/>
<dbReference type="CDD" id="cd07380">
    <property type="entry name" value="MPP_CWF19_N"/>
    <property type="match status" value="1"/>
</dbReference>
<dbReference type="GO" id="GO:0061632">
    <property type="term" value="F:RNA lariat debranching enzyme activator activity"/>
    <property type="evidence" value="ECO:0007669"/>
    <property type="project" value="TreeGrafter"/>
</dbReference>
<organism evidence="2 3">
    <name type="scientific">Kockovaella imperatae</name>
    <dbReference type="NCBI Taxonomy" id="4999"/>
    <lineage>
        <taxon>Eukaryota</taxon>
        <taxon>Fungi</taxon>
        <taxon>Dikarya</taxon>
        <taxon>Basidiomycota</taxon>
        <taxon>Agaricomycotina</taxon>
        <taxon>Tremellomycetes</taxon>
        <taxon>Tremellales</taxon>
        <taxon>Cuniculitremaceae</taxon>
        <taxon>Kockovaella</taxon>
    </lineage>
</organism>
<feature type="compositionally biased region" description="Polar residues" evidence="1">
    <location>
        <begin position="293"/>
        <end position="305"/>
    </location>
</feature>
<evidence type="ECO:0000313" key="2">
    <source>
        <dbReference type="EMBL" id="ORX34113.1"/>
    </source>
</evidence>
<comment type="caution">
    <text evidence="2">The sequence shown here is derived from an EMBL/GenBank/DDBJ whole genome shotgun (WGS) entry which is preliminary data.</text>
</comment>
<dbReference type="AlphaFoldDB" id="A0A1Y1U7X8"/>
<dbReference type="Proteomes" id="UP000193218">
    <property type="component" value="Unassembled WGS sequence"/>
</dbReference>
<dbReference type="GO" id="GO:0071014">
    <property type="term" value="C:post-mRNA release spliceosomal complex"/>
    <property type="evidence" value="ECO:0007669"/>
    <property type="project" value="TreeGrafter"/>
</dbReference>
<dbReference type="EMBL" id="NBSH01000015">
    <property type="protein sequence ID" value="ORX34113.1"/>
    <property type="molecule type" value="Genomic_DNA"/>
</dbReference>
<gene>
    <name evidence="2" type="ORF">BD324DRAFT_636665</name>
</gene>
<dbReference type="InterPro" id="IPR040194">
    <property type="entry name" value="Cwf19-like"/>
</dbReference>
<dbReference type="RefSeq" id="XP_021868391.1">
    <property type="nucleotide sequence ID" value="XM_022016919.1"/>
</dbReference>
<dbReference type="OrthoDB" id="444325at2759"/>
<sequence length="331" mass="35238">MALQPNPLKILAIGSPLSQLDETASKIRAINSKHGPFDACVLVGDVFAEESDGMEVEGLSFPLPTYFTLGKFPLPERIQEKISLTGGEVVDNLVFLGKASVLTTAQGLKIGCVGGVYQEELYNAPNSNADPYTPVMAKPAIDALLSSSALNPTLNDASSSLASARQSSSALPTAFQGLDLLILSAPPPHLSLLSTTVASLGHPLATAAEPLAEVVKKARPRYMLWADGEGFWEREPFGWKSSSGREERWTRSVKLGAFGALTPEGGKKTRWFYAFSLPAQTPTTSIPERPKNATPNPYSMSTGSEGSAGVKRGADDEEDGEVKRSRTGKLC</sequence>
<feature type="region of interest" description="Disordered" evidence="1">
    <location>
        <begin position="281"/>
        <end position="331"/>
    </location>
</feature>
<dbReference type="PANTHER" id="PTHR12072:SF4">
    <property type="entry name" value="CWF19-LIKE PROTEIN 1"/>
    <property type="match status" value="1"/>
</dbReference>